<evidence type="ECO:0000256" key="1">
    <source>
        <dbReference type="SAM" id="Phobius"/>
    </source>
</evidence>
<keyword evidence="1" id="KW-0472">Membrane</keyword>
<dbReference type="EMBL" id="OQ890325">
    <property type="protein sequence ID" value="WLJ26337.1"/>
    <property type="molecule type" value="Genomic_DNA"/>
</dbReference>
<organism evidence="2">
    <name type="scientific">Firmicutes phage HS19</name>
    <dbReference type="NCBI Taxonomy" id="3056397"/>
    <lineage>
        <taxon>Viruses</taxon>
    </lineage>
</organism>
<accession>A0AA49X3H4</accession>
<feature type="transmembrane region" description="Helical" evidence="1">
    <location>
        <begin position="12"/>
        <end position="30"/>
    </location>
</feature>
<name>A0AA49X3H4_9VIRU</name>
<sequence length="196" mass="23411">MFNSFLDFTNKYASVIAFIALLCSFYSIYLTKHSNRIKILINYLYIERILSFHRYSFSIYNDSNVAVNINSIEILHLDNNPVKIYQYDIKDYYDFKYNMDIHNYNEEIKSNCLSDFNFISSPIPFKNIASSDEYFSMPNNDIIEPHSYYNVVFFSFDFLNQCKIKVNADKKISMFSKTKSFIVQFQKSNQYNYIKN</sequence>
<proteinExistence type="predicted"/>
<keyword evidence="1" id="KW-1133">Transmembrane helix</keyword>
<keyword evidence="1" id="KW-0812">Transmembrane</keyword>
<reference evidence="2" key="1">
    <citation type="submission" date="2023-04" db="EMBL/GenBank/DDBJ databases">
        <title>The human skin virome in hidradenitis suppurativa patients.</title>
        <authorList>
            <person name="Jansen D."/>
        </authorList>
    </citation>
    <scope>NUCLEOTIDE SEQUENCE</scope>
    <source>
        <strain evidence="2">VC4_HSPhageD</strain>
    </source>
</reference>
<evidence type="ECO:0000313" key="2">
    <source>
        <dbReference type="EMBL" id="WLJ26337.1"/>
    </source>
</evidence>
<protein>
    <submittedName>
        <fullName evidence="2">Uncharacterized protein</fullName>
    </submittedName>
</protein>